<dbReference type="Proteomes" id="UP001576784">
    <property type="component" value="Unassembled WGS sequence"/>
</dbReference>
<reference evidence="3 4" key="1">
    <citation type="submission" date="2024-09" db="EMBL/GenBank/DDBJ databases">
        <title>Floridaenema gen nov. (Aerosakkonemataceae, Aerosakkonematales ord. nov., Cyanobacteria) from benthic tropical and subtropical fresh waters, with the description of four new species.</title>
        <authorList>
            <person name="Moretto J.A."/>
            <person name="Berthold D.E."/>
            <person name="Lefler F.W."/>
            <person name="Huang I.-S."/>
            <person name="Laughinghouse H. IV."/>
        </authorList>
    </citation>
    <scope>NUCLEOTIDE SEQUENCE [LARGE SCALE GENOMIC DNA]</scope>
    <source>
        <strain evidence="3 4">BLCC-F50</strain>
    </source>
</reference>
<feature type="coiled-coil region" evidence="1">
    <location>
        <begin position="67"/>
        <end position="94"/>
    </location>
</feature>
<dbReference type="EMBL" id="JBHFNR010000203">
    <property type="protein sequence ID" value="MFB2896526.1"/>
    <property type="molecule type" value="Genomic_DNA"/>
</dbReference>
<organism evidence="3 4">
    <name type="scientific">Floridaenema flaviceps BLCC-F50</name>
    <dbReference type="NCBI Taxonomy" id="3153642"/>
    <lineage>
        <taxon>Bacteria</taxon>
        <taxon>Bacillati</taxon>
        <taxon>Cyanobacteriota</taxon>
        <taxon>Cyanophyceae</taxon>
        <taxon>Oscillatoriophycideae</taxon>
        <taxon>Aerosakkonematales</taxon>
        <taxon>Aerosakkonemataceae</taxon>
        <taxon>Floridanema</taxon>
        <taxon>Floridanema flaviceps</taxon>
    </lineage>
</organism>
<evidence type="ECO:0000313" key="4">
    <source>
        <dbReference type="Proteomes" id="UP001576784"/>
    </source>
</evidence>
<proteinExistence type="predicted"/>
<dbReference type="Gene3D" id="1.10.30.50">
    <property type="match status" value="1"/>
</dbReference>
<dbReference type="InterPro" id="IPR002711">
    <property type="entry name" value="HNH"/>
</dbReference>
<dbReference type="Pfam" id="PF01844">
    <property type="entry name" value="HNH"/>
    <property type="match status" value="1"/>
</dbReference>
<keyword evidence="1" id="KW-0175">Coiled coil</keyword>
<keyword evidence="3" id="KW-0540">Nuclease</keyword>
<keyword evidence="3" id="KW-0255">Endonuclease</keyword>
<evidence type="ECO:0000256" key="1">
    <source>
        <dbReference type="SAM" id="Coils"/>
    </source>
</evidence>
<dbReference type="GO" id="GO:0004519">
    <property type="term" value="F:endonuclease activity"/>
    <property type="evidence" value="ECO:0007669"/>
    <property type="project" value="UniProtKB-KW"/>
</dbReference>
<evidence type="ECO:0000259" key="2">
    <source>
        <dbReference type="SMART" id="SM00507"/>
    </source>
</evidence>
<dbReference type="CDD" id="cd00085">
    <property type="entry name" value="HNHc"/>
    <property type="match status" value="1"/>
</dbReference>
<protein>
    <submittedName>
        <fullName evidence="3">HNH endonuclease</fullName>
    </submittedName>
</protein>
<sequence length="97" mass="11417">MYWSTRRGKHPECPEKVAKLLKVQKGKCNRCGLHFREDDLLEIDHKLPTSQGGKDVLSNRQLLHRHCHDQKTAKDALRQKRQLAQEELARYLDDNPF</sequence>
<comment type="caution">
    <text evidence="3">The sequence shown here is derived from an EMBL/GenBank/DDBJ whole genome shotgun (WGS) entry which is preliminary data.</text>
</comment>
<dbReference type="RefSeq" id="WP_413266153.1">
    <property type="nucleotide sequence ID" value="NZ_JBHFNR010000203.1"/>
</dbReference>
<gene>
    <name evidence="3" type="ORF">ACE1CI_26740</name>
</gene>
<dbReference type="SMART" id="SM00507">
    <property type="entry name" value="HNHc"/>
    <property type="match status" value="1"/>
</dbReference>
<accession>A0ABV4XXY8</accession>
<dbReference type="InterPro" id="IPR003615">
    <property type="entry name" value="HNH_nuc"/>
</dbReference>
<keyword evidence="4" id="KW-1185">Reference proteome</keyword>
<keyword evidence="3" id="KW-0378">Hydrolase</keyword>
<name>A0ABV4XXY8_9CYAN</name>
<feature type="domain" description="HNH nuclease" evidence="2">
    <location>
        <begin position="16"/>
        <end position="69"/>
    </location>
</feature>
<evidence type="ECO:0000313" key="3">
    <source>
        <dbReference type="EMBL" id="MFB2896526.1"/>
    </source>
</evidence>